<proteinExistence type="predicted"/>
<evidence type="ECO:0000313" key="1">
    <source>
        <dbReference type="EMBL" id="OGE99673.1"/>
    </source>
</evidence>
<evidence type="ECO:0000313" key="2">
    <source>
        <dbReference type="Proteomes" id="UP000177235"/>
    </source>
</evidence>
<dbReference type="EMBL" id="MFFF01000018">
    <property type="protein sequence ID" value="OGE99673.1"/>
    <property type="molecule type" value="Genomic_DNA"/>
</dbReference>
<dbReference type="PANTHER" id="PTHR34047:SF8">
    <property type="entry name" value="PROTEIN YKFC"/>
    <property type="match status" value="1"/>
</dbReference>
<protein>
    <submittedName>
        <fullName evidence="1">Uncharacterized protein</fullName>
    </submittedName>
</protein>
<organism evidence="1 2">
    <name type="scientific">Candidatus Doudnabacteria bacterium RIFCSPLOWO2_02_FULL_48_13</name>
    <dbReference type="NCBI Taxonomy" id="1817845"/>
    <lineage>
        <taxon>Bacteria</taxon>
        <taxon>Candidatus Doudnaibacteriota</taxon>
    </lineage>
</organism>
<sequence>MFENLVSLENLFACWQEYRKGKNGEPDVQRFERHLEDNIFALHGELRDQTYRHKPYSTFHIYDPKHRVISKATVRDRLVHHAVFNELYKLFNPGFIYHSYSSRLERGTHLAVNNLSKSLRKVSRNYTRPVFALKCDIKKFFASVSHGKLLQIIESKIQDRRFLQLFREIVGSFSSTVDNHEQRERERAYRNPHRQSNLTNFCQHISERIRSICKTPALRQTLFSIR</sequence>
<gene>
    <name evidence="1" type="ORF">A3J05_00575</name>
</gene>
<dbReference type="PANTHER" id="PTHR34047">
    <property type="entry name" value="NUCLEAR INTRON MATURASE 1, MITOCHONDRIAL-RELATED"/>
    <property type="match status" value="1"/>
</dbReference>
<dbReference type="Proteomes" id="UP000177235">
    <property type="component" value="Unassembled WGS sequence"/>
</dbReference>
<dbReference type="AlphaFoldDB" id="A0A1F5QBT8"/>
<name>A0A1F5QBT8_9BACT</name>
<reference evidence="1 2" key="1">
    <citation type="journal article" date="2016" name="Nat. Commun.">
        <title>Thousands of microbial genomes shed light on interconnected biogeochemical processes in an aquifer system.</title>
        <authorList>
            <person name="Anantharaman K."/>
            <person name="Brown C.T."/>
            <person name="Hug L.A."/>
            <person name="Sharon I."/>
            <person name="Castelle C.J."/>
            <person name="Probst A.J."/>
            <person name="Thomas B.C."/>
            <person name="Singh A."/>
            <person name="Wilkins M.J."/>
            <person name="Karaoz U."/>
            <person name="Brodie E.L."/>
            <person name="Williams K.H."/>
            <person name="Hubbard S.S."/>
            <person name="Banfield J.F."/>
        </authorList>
    </citation>
    <scope>NUCLEOTIDE SEQUENCE [LARGE SCALE GENOMIC DNA]</scope>
</reference>
<dbReference type="SUPFAM" id="SSF56672">
    <property type="entry name" value="DNA/RNA polymerases"/>
    <property type="match status" value="1"/>
</dbReference>
<comment type="caution">
    <text evidence="1">The sequence shown here is derived from an EMBL/GenBank/DDBJ whole genome shotgun (WGS) entry which is preliminary data.</text>
</comment>
<dbReference type="InterPro" id="IPR051083">
    <property type="entry name" value="GrpII_Intron_Splice-Mob/Def"/>
</dbReference>
<accession>A0A1F5QBT8</accession>
<dbReference type="InterPro" id="IPR043502">
    <property type="entry name" value="DNA/RNA_pol_sf"/>
</dbReference>